<sequence>MSLRGPGTMITRSLRAGQTSLTASASASASSSSSISAPSPSHASTTRLFTTSLVSLGKSRPGEGKDAIKKARRLARLGSAANTVSIKEKKKQEATLELEEAAKLFRAVEVARTQSAYELHVVTSVSSHQANALRGRLSLPKDARTKSERILIFAEDGSEASDAAKRVAAKEGATIVVGGSEMIQNVVDGRGAASGDFTKVLATPGLLPLISRSLARSLGPRGLMPSAKRGTVAQGSREMEEAIMQAKGAMDWRGDRNGVVRGAVGRINFTTPELRTNISAFLEAVVDRVSGGLSSSNQQPTVASASGKGVDRSPGALKRASSVIKQIHLSSTQGPSVLLTLSEVY</sequence>
<organism evidence="5 6">
    <name type="scientific">Acaromyces ingoldii</name>
    <dbReference type="NCBI Taxonomy" id="215250"/>
    <lineage>
        <taxon>Eukaryota</taxon>
        <taxon>Fungi</taxon>
        <taxon>Dikarya</taxon>
        <taxon>Basidiomycota</taxon>
        <taxon>Ustilaginomycotina</taxon>
        <taxon>Exobasidiomycetes</taxon>
        <taxon>Exobasidiales</taxon>
        <taxon>Cryptobasidiaceae</taxon>
        <taxon>Acaromyces</taxon>
    </lineage>
</organism>
<evidence type="ECO:0000256" key="1">
    <source>
        <dbReference type="ARBA" id="ARBA00010531"/>
    </source>
</evidence>
<evidence type="ECO:0000313" key="6">
    <source>
        <dbReference type="Proteomes" id="UP000245768"/>
    </source>
</evidence>
<keyword evidence="2 5" id="KW-0689">Ribosomal protein</keyword>
<dbReference type="Gene3D" id="3.30.190.20">
    <property type="match status" value="1"/>
</dbReference>
<name>A0A316YE11_9BASI</name>
<dbReference type="InParanoid" id="A0A316YE11"/>
<dbReference type="CDD" id="cd00403">
    <property type="entry name" value="Ribosomal_L1"/>
    <property type="match status" value="1"/>
</dbReference>
<dbReference type="PANTHER" id="PTHR36427">
    <property type="entry name" value="54S RIBOSOMAL PROTEIN L1, MITOCHONDRIAL"/>
    <property type="match status" value="1"/>
</dbReference>
<protein>
    <submittedName>
        <fullName evidence="5">Ribosomal protein L1</fullName>
    </submittedName>
</protein>
<dbReference type="GeneID" id="37044539"/>
<dbReference type="Gene3D" id="3.40.50.790">
    <property type="match status" value="1"/>
</dbReference>
<dbReference type="Proteomes" id="UP000245768">
    <property type="component" value="Unassembled WGS sequence"/>
</dbReference>
<evidence type="ECO:0000256" key="3">
    <source>
        <dbReference type="ARBA" id="ARBA00023274"/>
    </source>
</evidence>
<dbReference type="SUPFAM" id="SSF56808">
    <property type="entry name" value="Ribosomal protein L1"/>
    <property type="match status" value="1"/>
</dbReference>
<gene>
    <name evidence="5" type="ORF">FA10DRAFT_269114</name>
</gene>
<evidence type="ECO:0000256" key="2">
    <source>
        <dbReference type="ARBA" id="ARBA00022980"/>
    </source>
</evidence>
<dbReference type="GO" id="GO:0003735">
    <property type="term" value="F:structural constituent of ribosome"/>
    <property type="evidence" value="ECO:0007669"/>
    <property type="project" value="TreeGrafter"/>
</dbReference>
<dbReference type="InterPro" id="IPR016095">
    <property type="entry name" value="Ribosomal_uL1_3-a/b-sand"/>
</dbReference>
<comment type="similarity">
    <text evidence="1">Belongs to the universal ribosomal protein uL1 family.</text>
</comment>
<dbReference type="InterPro" id="IPR023674">
    <property type="entry name" value="Ribosomal_uL1-like"/>
</dbReference>
<dbReference type="STRING" id="215250.A0A316YE11"/>
<feature type="compositionally biased region" description="Polar residues" evidence="4">
    <location>
        <begin position="292"/>
        <end position="304"/>
    </location>
</feature>
<proteinExistence type="inferred from homology"/>
<keyword evidence="3" id="KW-0687">Ribonucleoprotein</keyword>
<dbReference type="PANTHER" id="PTHR36427:SF3">
    <property type="entry name" value="LARGE RIBOSOMAL SUBUNIT PROTEIN UL1M"/>
    <property type="match status" value="1"/>
</dbReference>
<evidence type="ECO:0000313" key="5">
    <source>
        <dbReference type="EMBL" id="PWN87830.1"/>
    </source>
</evidence>
<dbReference type="OrthoDB" id="1747252at2759"/>
<dbReference type="AlphaFoldDB" id="A0A316YE11"/>
<dbReference type="FunCoup" id="A0A316YE11">
    <property type="interactions" value="109"/>
</dbReference>
<dbReference type="GO" id="GO:0005762">
    <property type="term" value="C:mitochondrial large ribosomal subunit"/>
    <property type="evidence" value="ECO:0007669"/>
    <property type="project" value="TreeGrafter"/>
</dbReference>
<feature type="region of interest" description="Disordered" evidence="4">
    <location>
        <begin position="21"/>
        <end position="44"/>
    </location>
</feature>
<dbReference type="Pfam" id="PF00687">
    <property type="entry name" value="Ribosomal_L1"/>
    <property type="match status" value="1"/>
</dbReference>
<keyword evidence="6" id="KW-1185">Reference proteome</keyword>
<evidence type="ECO:0000256" key="4">
    <source>
        <dbReference type="SAM" id="MobiDB-lite"/>
    </source>
</evidence>
<dbReference type="InterPro" id="IPR028364">
    <property type="entry name" value="Ribosomal_uL1/biogenesis"/>
</dbReference>
<dbReference type="EMBL" id="KZ819639">
    <property type="protein sequence ID" value="PWN87830.1"/>
    <property type="molecule type" value="Genomic_DNA"/>
</dbReference>
<reference evidence="5 6" key="1">
    <citation type="journal article" date="2018" name="Mol. Biol. Evol.">
        <title>Broad Genomic Sampling Reveals a Smut Pathogenic Ancestry of the Fungal Clade Ustilaginomycotina.</title>
        <authorList>
            <person name="Kijpornyongpan T."/>
            <person name="Mondo S.J."/>
            <person name="Barry K."/>
            <person name="Sandor L."/>
            <person name="Lee J."/>
            <person name="Lipzen A."/>
            <person name="Pangilinan J."/>
            <person name="LaButti K."/>
            <person name="Hainaut M."/>
            <person name="Henrissat B."/>
            <person name="Grigoriev I.V."/>
            <person name="Spatafora J.W."/>
            <person name="Aime M.C."/>
        </authorList>
    </citation>
    <scope>NUCLEOTIDE SEQUENCE [LARGE SCALE GENOMIC DNA]</scope>
    <source>
        <strain evidence="5 6">MCA 4198</strain>
    </source>
</reference>
<accession>A0A316YE11</accession>
<feature type="region of interest" description="Disordered" evidence="4">
    <location>
        <begin position="292"/>
        <end position="317"/>
    </location>
</feature>
<dbReference type="RefSeq" id="XP_025375028.1">
    <property type="nucleotide sequence ID" value="XM_025522623.1"/>
</dbReference>